<organism evidence="2 3">
    <name type="scientific">Echinicola vietnamensis (strain DSM 17526 / LMG 23754 / KMM 6221)</name>
    <dbReference type="NCBI Taxonomy" id="926556"/>
    <lineage>
        <taxon>Bacteria</taxon>
        <taxon>Pseudomonadati</taxon>
        <taxon>Bacteroidota</taxon>
        <taxon>Cytophagia</taxon>
        <taxon>Cytophagales</taxon>
        <taxon>Cyclobacteriaceae</taxon>
        <taxon>Echinicola</taxon>
    </lineage>
</organism>
<evidence type="ECO:0000313" key="3">
    <source>
        <dbReference type="Proteomes" id="UP000010796"/>
    </source>
</evidence>
<dbReference type="Pfam" id="PF12771">
    <property type="entry name" value="SusD-like_2"/>
    <property type="match status" value="2"/>
</dbReference>
<dbReference type="InterPro" id="IPR011990">
    <property type="entry name" value="TPR-like_helical_dom_sf"/>
</dbReference>
<dbReference type="PATRIC" id="fig|926556.3.peg.3612"/>
<dbReference type="STRING" id="926556.Echvi_3424"/>
<dbReference type="EMBL" id="CP003346">
    <property type="protein sequence ID" value="AGA79644.1"/>
    <property type="molecule type" value="Genomic_DNA"/>
</dbReference>
<feature type="chain" id="PRO_5003942053" description="Starch-binding associating with outer membrane" evidence="1">
    <location>
        <begin position="26"/>
        <end position="546"/>
    </location>
</feature>
<name>L0G0D8_ECHVK</name>
<keyword evidence="3" id="KW-1185">Reference proteome</keyword>
<dbReference type="Proteomes" id="UP000010796">
    <property type="component" value="Chromosome"/>
</dbReference>
<dbReference type="AlphaFoldDB" id="L0G0D8"/>
<dbReference type="OrthoDB" id="973072at2"/>
<dbReference type="eggNOG" id="COG0521">
    <property type="taxonomic scope" value="Bacteria"/>
</dbReference>
<protein>
    <recommendedName>
        <fullName evidence="4">Starch-binding associating with outer membrane</fullName>
    </recommendedName>
</protein>
<accession>L0G0D8</accession>
<evidence type="ECO:0000256" key="1">
    <source>
        <dbReference type="SAM" id="SignalP"/>
    </source>
</evidence>
<dbReference type="HOGENOM" id="CLU_025928_1_0_10"/>
<evidence type="ECO:0008006" key="4">
    <source>
        <dbReference type="Google" id="ProtNLM"/>
    </source>
</evidence>
<dbReference type="PROSITE" id="PS51257">
    <property type="entry name" value="PROKAR_LIPOPROTEIN"/>
    <property type="match status" value="1"/>
</dbReference>
<dbReference type="KEGG" id="evi:Echvi_3424"/>
<reference evidence="3" key="1">
    <citation type="submission" date="2012-02" db="EMBL/GenBank/DDBJ databases">
        <title>The complete genome of Echinicola vietnamensis DSM 17526.</title>
        <authorList>
            <person name="Lucas S."/>
            <person name="Copeland A."/>
            <person name="Lapidus A."/>
            <person name="Glavina del Rio T."/>
            <person name="Dalin E."/>
            <person name="Tice H."/>
            <person name="Bruce D."/>
            <person name="Goodwin L."/>
            <person name="Pitluck S."/>
            <person name="Peters L."/>
            <person name="Ovchinnikova G."/>
            <person name="Teshima H."/>
            <person name="Kyrpides N."/>
            <person name="Mavromatis K."/>
            <person name="Ivanova N."/>
            <person name="Brettin T."/>
            <person name="Detter J.C."/>
            <person name="Han C."/>
            <person name="Larimer F."/>
            <person name="Land M."/>
            <person name="Hauser L."/>
            <person name="Markowitz V."/>
            <person name="Cheng J.-F."/>
            <person name="Hugenholtz P."/>
            <person name="Woyke T."/>
            <person name="Wu D."/>
            <person name="Brambilla E."/>
            <person name="Klenk H.-P."/>
            <person name="Eisen J.A."/>
        </authorList>
    </citation>
    <scope>NUCLEOTIDE SEQUENCE [LARGE SCALE GENOMIC DNA]</scope>
    <source>
        <strain evidence="3">DSM 17526 / LMG 23754 / KMM 6221</strain>
    </source>
</reference>
<evidence type="ECO:0000313" key="2">
    <source>
        <dbReference type="EMBL" id="AGA79644.1"/>
    </source>
</evidence>
<dbReference type="SUPFAM" id="SSF48452">
    <property type="entry name" value="TPR-like"/>
    <property type="match status" value="1"/>
</dbReference>
<dbReference type="InterPro" id="IPR041662">
    <property type="entry name" value="SusD-like_2"/>
</dbReference>
<sequence length="546" mass="60576">MKNYRNRFYSSLCLGLALMCLWSSCQDLTELNVNPNGIDPDAVHPNLLITTVITETATRELNLGFGDIAGVMQHTQKDAWFEDHNNYDWSNQSWSGYYNILENARLMEKRGEELSLPFYIAVAKVMNAYNFGRVADLWGDAPFTDALKGDLGGDQYLLPSFNTQQEIYQGVITMLQEANGILQELPNDNAVPQDVLFQGDVMKWRQFANSLMLRYYIRVSDKLPDFAAAGMQAIVNDPGQFPLIVTEADEASLPFPGVSSGTSWPSNTVFDGSNGSNYRRIKMCATLVDRLQELDDARLGVWAEKVEVPIVIDPDLPAGSDEVVDGVRYIASDVAEGKPVDTDPDYVGIPPSVSNLPSEYNLNPTPGQQSYNPHVSFLSEMYTEPSGDFLKCRLLTASEVQFGLAEAAVKGWISGDAAGFYEAAVNASLVAWGQEDSYDEYISGAAAFDGSLSQIMEQKWIASWTAATESWFDYRRTGLPSLTAGQFAVRSVLPLRFFYMQEELSINTDNATAALDRLETTPYSQADEANSPWSKFWLLQGTGQPW</sequence>
<dbReference type="Gene3D" id="1.25.40.390">
    <property type="match status" value="1"/>
</dbReference>
<feature type="signal peptide" evidence="1">
    <location>
        <begin position="1"/>
        <end position="25"/>
    </location>
</feature>
<dbReference type="RefSeq" id="WP_015267189.1">
    <property type="nucleotide sequence ID" value="NC_019904.1"/>
</dbReference>
<gene>
    <name evidence="2" type="ordered locus">Echvi_3424</name>
</gene>
<proteinExistence type="predicted"/>
<keyword evidence="1" id="KW-0732">Signal</keyword>